<comment type="subcellular location">
    <subcellularLocation>
        <location evidence="2">Cell membrane</location>
        <location evidence="2">Sarcolemma</location>
        <topology evidence="2">Single-pass type II membrane protein</topology>
    </subcellularLocation>
    <subcellularLocation>
        <location evidence="1">Cytoplasm</location>
        <location evidence="1">Cytoskeleton</location>
    </subcellularLocation>
</comment>
<evidence type="ECO:0000256" key="10">
    <source>
        <dbReference type="ARBA" id="ARBA00023157"/>
    </source>
</evidence>
<name>A0AAW1DEJ9_9HEMI</name>
<evidence type="ECO:0000256" key="7">
    <source>
        <dbReference type="ARBA" id="ARBA00022968"/>
    </source>
</evidence>
<keyword evidence="4" id="KW-1003">Cell membrane</keyword>
<keyword evidence="10" id="KW-1015">Disulfide bond</keyword>
<evidence type="ECO:0000256" key="8">
    <source>
        <dbReference type="ARBA" id="ARBA00022989"/>
    </source>
</evidence>
<evidence type="ECO:0000256" key="2">
    <source>
        <dbReference type="ARBA" id="ARBA00004274"/>
    </source>
</evidence>
<evidence type="ECO:0000256" key="1">
    <source>
        <dbReference type="ARBA" id="ARBA00004245"/>
    </source>
</evidence>
<protein>
    <submittedName>
        <fullName evidence="13">Uncharacterized protein</fullName>
    </submittedName>
</protein>
<keyword evidence="7" id="KW-0735">Signal-anchor</keyword>
<organism evidence="13 14">
    <name type="scientific">Rhynocoris fuscipes</name>
    <dbReference type="NCBI Taxonomy" id="488301"/>
    <lineage>
        <taxon>Eukaryota</taxon>
        <taxon>Metazoa</taxon>
        <taxon>Ecdysozoa</taxon>
        <taxon>Arthropoda</taxon>
        <taxon>Hexapoda</taxon>
        <taxon>Insecta</taxon>
        <taxon>Pterygota</taxon>
        <taxon>Neoptera</taxon>
        <taxon>Paraneoptera</taxon>
        <taxon>Hemiptera</taxon>
        <taxon>Heteroptera</taxon>
        <taxon>Panheteroptera</taxon>
        <taxon>Cimicomorpha</taxon>
        <taxon>Reduviidae</taxon>
        <taxon>Harpactorinae</taxon>
        <taxon>Harpactorini</taxon>
        <taxon>Rhynocoris</taxon>
    </lineage>
</organism>
<gene>
    <name evidence="13" type="ORF">O3M35_006088</name>
</gene>
<evidence type="ECO:0000256" key="6">
    <source>
        <dbReference type="ARBA" id="ARBA00022692"/>
    </source>
</evidence>
<keyword evidence="11" id="KW-0325">Glycoprotein</keyword>
<dbReference type="Proteomes" id="UP001461498">
    <property type="component" value="Unassembled WGS sequence"/>
</dbReference>
<sequence length="76" mass="8443">MFQEGMGNVRIIDGGLEVTGQSYMLGSLIASSIRSRPGQPIHIRASHNISLSTEYHGHNTLSIGMYFIKFSIYLKN</sequence>
<comment type="caution">
    <text evidence="13">The sequence shown here is derived from an EMBL/GenBank/DDBJ whole genome shotgun (WGS) entry which is preliminary data.</text>
</comment>
<dbReference type="AlphaFoldDB" id="A0AAW1DEJ9"/>
<keyword evidence="5" id="KW-0963">Cytoplasm</keyword>
<dbReference type="GO" id="GO:0016012">
    <property type="term" value="C:sarcoglycan complex"/>
    <property type="evidence" value="ECO:0007669"/>
    <property type="project" value="InterPro"/>
</dbReference>
<evidence type="ECO:0000313" key="14">
    <source>
        <dbReference type="Proteomes" id="UP001461498"/>
    </source>
</evidence>
<reference evidence="13 14" key="1">
    <citation type="submission" date="2022-12" db="EMBL/GenBank/DDBJ databases">
        <title>Chromosome-level genome assembly of true bugs.</title>
        <authorList>
            <person name="Ma L."/>
            <person name="Li H."/>
        </authorList>
    </citation>
    <scope>NUCLEOTIDE SEQUENCE [LARGE SCALE GENOMIC DNA]</scope>
    <source>
        <strain evidence="13">Lab_2022b</strain>
    </source>
</reference>
<keyword evidence="9" id="KW-0472">Membrane</keyword>
<comment type="similarity">
    <text evidence="3">Belongs to the sarcoglycan beta/delta/gamma/zeta family.</text>
</comment>
<dbReference type="Pfam" id="PF04790">
    <property type="entry name" value="Sarcoglycan_1"/>
    <property type="match status" value="1"/>
</dbReference>
<proteinExistence type="inferred from homology"/>
<evidence type="ECO:0000256" key="5">
    <source>
        <dbReference type="ARBA" id="ARBA00022490"/>
    </source>
</evidence>
<accession>A0AAW1DEJ9</accession>
<evidence type="ECO:0000256" key="12">
    <source>
        <dbReference type="ARBA" id="ARBA00023212"/>
    </source>
</evidence>
<evidence type="ECO:0000256" key="11">
    <source>
        <dbReference type="ARBA" id="ARBA00023180"/>
    </source>
</evidence>
<keyword evidence="14" id="KW-1185">Reference proteome</keyword>
<keyword evidence="12" id="KW-0206">Cytoskeleton</keyword>
<evidence type="ECO:0000256" key="3">
    <source>
        <dbReference type="ARBA" id="ARBA00007574"/>
    </source>
</evidence>
<keyword evidence="6" id="KW-0812">Transmembrane</keyword>
<keyword evidence="8" id="KW-1133">Transmembrane helix</keyword>
<evidence type="ECO:0000256" key="4">
    <source>
        <dbReference type="ARBA" id="ARBA00022475"/>
    </source>
</evidence>
<dbReference type="EMBL" id="JAPXFL010000003">
    <property type="protein sequence ID" value="KAK9508553.1"/>
    <property type="molecule type" value="Genomic_DNA"/>
</dbReference>
<evidence type="ECO:0000256" key="9">
    <source>
        <dbReference type="ARBA" id="ARBA00023136"/>
    </source>
</evidence>
<dbReference type="GO" id="GO:0005856">
    <property type="term" value="C:cytoskeleton"/>
    <property type="evidence" value="ECO:0007669"/>
    <property type="project" value="UniProtKB-SubCell"/>
</dbReference>
<evidence type="ECO:0000313" key="13">
    <source>
        <dbReference type="EMBL" id="KAK9508553.1"/>
    </source>
</evidence>
<dbReference type="GO" id="GO:0042383">
    <property type="term" value="C:sarcolemma"/>
    <property type="evidence" value="ECO:0007669"/>
    <property type="project" value="UniProtKB-SubCell"/>
</dbReference>
<dbReference type="InterPro" id="IPR006875">
    <property type="entry name" value="Sarcoglycan"/>
</dbReference>